<protein>
    <submittedName>
        <fullName evidence="7">Response regulator</fullName>
    </submittedName>
</protein>
<dbReference type="PANTHER" id="PTHR44688:SF16">
    <property type="entry name" value="DNA-BINDING TRANSCRIPTIONAL ACTIVATOR DEVR_DOSR"/>
    <property type="match status" value="1"/>
</dbReference>
<evidence type="ECO:0000259" key="6">
    <source>
        <dbReference type="PROSITE" id="PS50110"/>
    </source>
</evidence>
<dbReference type="CDD" id="cd06170">
    <property type="entry name" value="LuxR_C_like"/>
    <property type="match status" value="1"/>
</dbReference>
<keyword evidence="7" id="KW-0614">Plasmid</keyword>
<organism evidence="7 8">
    <name type="scientific">Novosphingobium humi</name>
    <dbReference type="NCBI Taxonomy" id="2282397"/>
    <lineage>
        <taxon>Bacteria</taxon>
        <taxon>Pseudomonadati</taxon>
        <taxon>Pseudomonadota</taxon>
        <taxon>Alphaproteobacteria</taxon>
        <taxon>Sphingomonadales</taxon>
        <taxon>Sphingomonadaceae</taxon>
        <taxon>Novosphingobium</taxon>
    </lineage>
</organism>
<evidence type="ECO:0000256" key="4">
    <source>
        <dbReference type="PROSITE-ProRule" id="PRU00169"/>
    </source>
</evidence>
<dbReference type="RefSeq" id="WP_273619676.1">
    <property type="nucleotide sequence ID" value="NZ_CP103869.1"/>
</dbReference>
<dbReference type="PANTHER" id="PTHR44688">
    <property type="entry name" value="DNA-BINDING TRANSCRIPTIONAL ACTIVATOR DEVR_DOSR"/>
    <property type="match status" value="1"/>
</dbReference>
<feature type="domain" description="Response regulatory" evidence="6">
    <location>
        <begin position="6"/>
        <end position="120"/>
    </location>
</feature>
<sequence length="234" mass="26208">MTERQIVHVVDDEDSMRRSLDFLLRNAGYAVERWPDGESFLKGVSREARGCVLLDIRMVGIDGLEVQARMAREGLDFPVIMLTGHGDVPLSVRAMKAGAIDFLEKPCDREKLLQAIRSGFSYMQDRETRAEQQLLAKTRIAGLTERERQVLDGLACGYPNKTIAFDLGISVRTVEVYRANLMSKLDLTNFADTLRIAFAAGLGSDDVWQRTYRIATKRGLAPVRAAASEAFHDR</sequence>
<dbReference type="InterPro" id="IPR016032">
    <property type="entry name" value="Sig_transdc_resp-reg_C-effctor"/>
</dbReference>
<dbReference type="PROSITE" id="PS50110">
    <property type="entry name" value="RESPONSE_REGULATORY"/>
    <property type="match status" value="1"/>
</dbReference>
<name>A0ABY7U1K6_9SPHN</name>
<dbReference type="InterPro" id="IPR011006">
    <property type="entry name" value="CheY-like_superfamily"/>
</dbReference>
<evidence type="ECO:0000256" key="1">
    <source>
        <dbReference type="ARBA" id="ARBA00023015"/>
    </source>
</evidence>
<proteinExistence type="predicted"/>
<dbReference type="InterPro" id="IPR036388">
    <property type="entry name" value="WH-like_DNA-bd_sf"/>
</dbReference>
<evidence type="ECO:0000313" key="8">
    <source>
        <dbReference type="Proteomes" id="UP001218231"/>
    </source>
</evidence>
<keyword evidence="3" id="KW-0804">Transcription</keyword>
<dbReference type="SUPFAM" id="SSF46894">
    <property type="entry name" value="C-terminal effector domain of the bipartite response regulators"/>
    <property type="match status" value="1"/>
</dbReference>
<dbReference type="Proteomes" id="UP001218231">
    <property type="component" value="Plasmid unnamed1"/>
</dbReference>
<dbReference type="PROSITE" id="PS50043">
    <property type="entry name" value="HTH_LUXR_2"/>
    <property type="match status" value="1"/>
</dbReference>
<dbReference type="PROSITE" id="PS00622">
    <property type="entry name" value="HTH_LUXR_1"/>
    <property type="match status" value="1"/>
</dbReference>
<dbReference type="SMART" id="SM00421">
    <property type="entry name" value="HTH_LUXR"/>
    <property type="match status" value="1"/>
</dbReference>
<dbReference type="InterPro" id="IPR001789">
    <property type="entry name" value="Sig_transdc_resp-reg_receiver"/>
</dbReference>
<keyword evidence="4" id="KW-0597">Phosphoprotein</keyword>
<evidence type="ECO:0000259" key="5">
    <source>
        <dbReference type="PROSITE" id="PS50043"/>
    </source>
</evidence>
<keyword evidence="2" id="KW-0238">DNA-binding</keyword>
<dbReference type="PRINTS" id="PR00038">
    <property type="entry name" value="HTHLUXR"/>
</dbReference>
<dbReference type="Pfam" id="PF00196">
    <property type="entry name" value="GerE"/>
    <property type="match status" value="1"/>
</dbReference>
<evidence type="ECO:0000256" key="2">
    <source>
        <dbReference type="ARBA" id="ARBA00023125"/>
    </source>
</evidence>
<dbReference type="Gene3D" id="3.40.50.2300">
    <property type="match status" value="1"/>
</dbReference>
<keyword evidence="1" id="KW-0805">Transcription regulation</keyword>
<dbReference type="SMART" id="SM00448">
    <property type="entry name" value="REC"/>
    <property type="match status" value="1"/>
</dbReference>
<reference evidence="7 8" key="1">
    <citation type="submission" date="2023-02" db="EMBL/GenBank/DDBJ databases">
        <title>Genome sequence of Novosphingobium humi KACC 19094.</title>
        <authorList>
            <person name="Kim S."/>
            <person name="Heo J."/>
            <person name="Kwon S.-W."/>
        </authorList>
    </citation>
    <scope>NUCLEOTIDE SEQUENCE [LARGE SCALE GENOMIC DNA]</scope>
    <source>
        <strain evidence="7 8">KACC 19094</strain>
        <plasmid evidence="7 8">unnamed1</plasmid>
    </source>
</reference>
<dbReference type="InterPro" id="IPR000792">
    <property type="entry name" value="Tscrpt_reg_LuxR_C"/>
</dbReference>
<keyword evidence="8" id="KW-1185">Reference proteome</keyword>
<dbReference type="Pfam" id="PF00072">
    <property type="entry name" value="Response_reg"/>
    <property type="match status" value="1"/>
</dbReference>
<dbReference type="Gene3D" id="1.10.10.10">
    <property type="entry name" value="Winged helix-like DNA-binding domain superfamily/Winged helix DNA-binding domain"/>
    <property type="match status" value="1"/>
</dbReference>
<dbReference type="CDD" id="cd17537">
    <property type="entry name" value="REC_FixJ"/>
    <property type="match status" value="1"/>
</dbReference>
<feature type="modified residue" description="4-aspartylphosphate" evidence="4">
    <location>
        <position position="55"/>
    </location>
</feature>
<geneLocation type="plasmid" evidence="7 8">
    <name>unnamed1</name>
</geneLocation>
<dbReference type="SUPFAM" id="SSF52172">
    <property type="entry name" value="CheY-like"/>
    <property type="match status" value="1"/>
</dbReference>
<accession>A0ABY7U1K6</accession>
<evidence type="ECO:0000313" key="7">
    <source>
        <dbReference type="EMBL" id="WCT79400.1"/>
    </source>
</evidence>
<dbReference type="EMBL" id="CP117418">
    <property type="protein sequence ID" value="WCT79400.1"/>
    <property type="molecule type" value="Genomic_DNA"/>
</dbReference>
<feature type="domain" description="HTH luxR-type" evidence="5">
    <location>
        <begin position="136"/>
        <end position="201"/>
    </location>
</feature>
<gene>
    <name evidence="7" type="ORF">PQ457_20620</name>
</gene>
<evidence type="ECO:0000256" key="3">
    <source>
        <dbReference type="ARBA" id="ARBA00023163"/>
    </source>
</evidence>